<dbReference type="Gene3D" id="3.20.20.450">
    <property type="entry name" value="EAL domain"/>
    <property type="match status" value="1"/>
</dbReference>
<dbReference type="SUPFAM" id="SSF52172">
    <property type="entry name" value="CheY-like"/>
    <property type="match status" value="1"/>
</dbReference>
<dbReference type="RefSeq" id="WP_259262124.1">
    <property type="nucleotide sequence ID" value="NZ_JANUEK010000011.1"/>
</dbReference>
<dbReference type="InterPro" id="IPR001633">
    <property type="entry name" value="EAL_dom"/>
</dbReference>
<evidence type="ECO:0000313" key="4">
    <source>
        <dbReference type="EMBL" id="MCS4281663.1"/>
    </source>
</evidence>
<comment type="caution">
    <text evidence="4">The sequence shown here is derived from an EMBL/GenBank/DDBJ whole genome shotgun (WGS) entry which is preliminary data.</text>
</comment>
<dbReference type="SUPFAM" id="SSF141868">
    <property type="entry name" value="EAL domain-like"/>
    <property type="match status" value="1"/>
</dbReference>
<dbReference type="InterPro" id="IPR011006">
    <property type="entry name" value="CheY-like_superfamily"/>
</dbReference>
<sequence>MSHQRVLILEDQAFQRGFLANMFNAAPGVTVDTSGDAADAIEMCHWQRYDLVVTDLMMPGVDGIQFIQALAAQEHRPMLALVSSVSQRMMASARLMAESLGITVLGILPKPVSPADVRELLARLDDARSGEGPAHAPVEVPIKATRERLRRAIDDGEITAWFQPKKSLDSGLVVAAEALVRWRHPEHGTLQAGRFLPLIEQHGLESAVLRHILKASIQAQARWREQGFRIPVSINLPPHLLERGNLPDELLDLTLQQGGTPADLCFELMESSTTHHVSDYYAGACRLRMKGFGLAQDDFGQGLSTVHNLVSTPFTEVKIDGALVRGCARDPALHSALATVIALGSRLGLNIVAEGVETDAELATLRKLGCNQVQGFLISRAIPAETFGALLDQEKAAHRHTELGQPGALAPR</sequence>
<evidence type="ECO:0000259" key="3">
    <source>
        <dbReference type="PROSITE" id="PS50883"/>
    </source>
</evidence>
<evidence type="ECO:0000313" key="5">
    <source>
        <dbReference type="Proteomes" id="UP001320691"/>
    </source>
</evidence>
<dbReference type="InterPro" id="IPR050706">
    <property type="entry name" value="Cyclic-di-GMP_PDE-like"/>
</dbReference>
<dbReference type="InterPro" id="IPR001789">
    <property type="entry name" value="Sig_transdc_resp-reg_receiver"/>
</dbReference>
<feature type="modified residue" description="4-aspartylphosphate" evidence="1">
    <location>
        <position position="55"/>
    </location>
</feature>
<dbReference type="GO" id="GO:0000160">
    <property type="term" value="P:phosphorelay signal transduction system"/>
    <property type="evidence" value="ECO:0007669"/>
    <property type="project" value="InterPro"/>
</dbReference>
<feature type="domain" description="Response regulatory" evidence="2">
    <location>
        <begin position="5"/>
        <end position="125"/>
    </location>
</feature>
<dbReference type="CDD" id="cd01948">
    <property type="entry name" value="EAL"/>
    <property type="match status" value="1"/>
</dbReference>
<reference evidence="4" key="1">
    <citation type="submission" date="2022-08" db="EMBL/GenBank/DDBJ databases">
        <title>Genomic analyses of the natural microbiome of Caenorhabditis elegans.</title>
        <authorList>
            <person name="Samuel B."/>
        </authorList>
    </citation>
    <scope>NUCLEOTIDE SEQUENCE</scope>
    <source>
        <strain evidence="4">BIGb0277</strain>
    </source>
</reference>
<protein>
    <submittedName>
        <fullName evidence="4">EAL domain-containing protein (Putative c-di-GMP-specific phosphodiesterase class I)</fullName>
    </submittedName>
</protein>
<dbReference type="PROSITE" id="PS50883">
    <property type="entry name" value="EAL"/>
    <property type="match status" value="1"/>
</dbReference>
<dbReference type="Proteomes" id="UP001320691">
    <property type="component" value="Unassembled WGS sequence"/>
</dbReference>
<proteinExistence type="predicted"/>
<feature type="domain" description="EAL" evidence="3">
    <location>
        <begin position="142"/>
        <end position="395"/>
    </location>
</feature>
<dbReference type="SMART" id="SM00448">
    <property type="entry name" value="REC"/>
    <property type="match status" value="1"/>
</dbReference>
<dbReference type="PANTHER" id="PTHR33121:SF79">
    <property type="entry name" value="CYCLIC DI-GMP PHOSPHODIESTERASE PDED-RELATED"/>
    <property type="match status" value="1"/>
</dbReference>
<dbReference type="PROSITE" id="PS50110">
    <property type="entry name" value="RESPONSE_REGULATORY"/>
    <property type="match status" value="1"/>
</dbReference>
<dbReference type="EMBL" id="JANUEK010000011">
    <property type="protein sequence ID" value="MCS4281663.1"/>
    <property type="molecule type" value="Genomic_DNA"/>
</dbReference>
<name>A0AAW5PMK5_9GAMM</name>
<accession>A0AAW5PMK5</accession>
<dbReference type="Pfam" id="PF00563">
    <property type="entry name" value="EAL"/>
    <property type="match status" value="1"/>
</dbReference>
<organism evidence="4 5">
    <name type="scientific">Stenotrophomonas rhizophila</name>
    <dbReference type="NCBI Taxonomy" id="216778"/>
    <lineage>
        <taxon>Bacteria</taxon>
        <taxon>Pseudomonadati</taxon>
        <taxon>Pseudomonadota</taxon>
        <taxon>Gammaproteobacteria</taxon>
        <taxon>Lysobacterales</taxon>
        <taxon>Lysobacteraceae</taxon>
        <taxon>Stenotrophomonas</taxon>
    </lineage>
</organism>
<evidence type="ECO:0000259" key="2">
    <source>
        <dbReference type="PROSITE" id="PS50110"/>
    </source>
</evidence>
<dbReference type="Pfam" id="PF00072">
    <property type="entry name" value="Response_reg"/>
    <property type="match status" value="1"/>
</dbReference>
<dbReference type="Gene3D" id="3.40.50.2300">
    <property type="match status" value="1"/>
</dbReference>
<gene>
    <name evidence="4" type="ORF">M2412_003682</name>
</gene>
<dbReference type="InterPro" id="IPR035919">
    <property type="entry name" value="EAL_sf"/>
</dbReference>
<dbReference type="PANTHER" id="PTHR33121">
    <property type="entry name" value="CYCLIC DI-GMP PHOSPHODIESTERASE PDEF"/>
    <property type="match status" value="1"/>
</dbReference>
<keyword evidence="1" id="KW-0597">Phosphoprotein</keyword>
<dbReference type="SMART" id="SM00052">
    <property type="entry name" value="EAL"/>
    <property type="match status" value="1"/>
</dbReference>
<evidence type="ECO:0000256" key="1">
    <source>
        <dbReference type="PROSITE-ProRule" id="PRU00169"/>
    </source>
</evidence>
<dbReference type="GO" id="GO:0071111">
    <property type="term" value="F:cyclic-guanylate-specific phosphodiesterase activity"/>
    <property type="evidence" value="ECO:0007669"/>
    <property type="project" value="InterPro"/>
</dbReference>
<dbReference type="AlphaFoldDB" id="A0AAW5PMK5"/>